<protein>
    <recommendedName>
        <fullName evidence="2">Phytocyanin domain-containing protein</fullName>
    </recommendedName>
</protein>
<evidence type="ECO:0000313" key="4">
    <source>
        <dbReference type="Proteomes" id="UP001605036"/>
    </source>
</evidence>
<gene>
    <name evidence="3" type="ORF">R1flu_002701</name>
</gene>
<dbReference type="InterPro" id="IPR008972">
    <property type="entry name" value="Cupredoxin"/>
</dbReference>
<dbReference type="Gene3D" id="2.60.40.420">
    <property type="entry name" value="Cupredoxins - blue copper proteins"/>
    <property type="match status" value="1"/>
</dbReference>
<proteinExistence type="predicted"/>
<dbReference type="InterPro" id="IPR003245">
    <property type="entry name" value="Phytocyanin_dom"/>
</dbReference>
<feature type="domain" description="Phytocyanin" evidence="2">
    <location>
        <begin position="33"/>
        <end position="134"/>
    </location>
</feature>
<dbReference type="AlphaFoldDB" id="A0ABD1Y6X9"/>
<dbReference type="EMBL" id="JBHFFA010000006">
    <property type="protein sequence ID" value="KAL2622496.1"/>
    <property type="molecule type" value="Genomic_DNA"/>
</dbReference>
<feature type="chain" id="PRO_5044825838" description="Phytocyanin domain-containing protein" evidence="1">
    <location>
        <begin position="33"/>
        <end position="198"/>
    </location>
</feature>
<dbReference type="SUPFAM" id="SSF49503">
    <property type="entry name" value="Cupredoxins"/>
    <property type="match status" value="1"/>
</dbReference>
<dbReference type="CDD" id="cd04216">
    <property type="entry name" value="Phytocyanin"/>
    <property type="match status" value="1"/>
</dbReference>
<organism evidence="3 4">
    <name type="scientific">Riccia fluitans</name>
    <dbReference type="NCBI Taxonomy" id="41844"/>
    <lineage>
        <taxon>Eukaryota</taxon>
        <taxon>Viridiplantae</taxon>
        <taxon>Streptophyta</taxon>
        <taxon>Embryophyta</taxon>
        <taxon>Marchantiophyta</taxon>
        <taxon>Marchantiopsida</taxon>
        <taxon>Marchantiidae</taxon>
        <taxon>Marchantiales</taxon>
        <taxon>Ricciaceae</taxon>
        <taxon>Riccia</taxon>
    </lineage>
</organism>
<dbReference type="PROSITE" id="PS51485">
    <property type="entry name" value="PHYTOCYANIN"/>
    <property type="match status" value="1"/>
</dbReference>
<dbReference type="PANTHER" id="PTHR33021">
    <property type="entry name" value="BLUE COPPER PROTEIN"/>
    <property type="match status" value="1"/>
</dbReference>
<evidence type="ECO:0000313" key="3">
    <source>
        <dbReference type="EMBL" id="KAL2622496.1"/>
    </source>
</evidence>
<evidence type="ECO:0000259" key="2">
    <source>
        <dbReference type="PROSITE" id="PS51485"/>
    </source>
</evidence>
<dbReference type="Proteomes" id="UP001605036">
    <property type="component" value="Unassembled WGS sequence"/>
</dbReference>
<accession>A0ABD1Y6X9</accession>
<keyword evidence="4" id="KW-1185">Reference proteome</keyword>
<keyword evidence="1" id="KW-0732">Signal</keyword>
<dbReference type="InterPro" id="IPR039391">
    <property type="entry name" value="Phytocyanin-like"/>
</dbReference>
<dbReference type="Pfam" id="PF02298">
    <property type="entry name" value="Cu_bind_like"/>
    <property type="match status" value="1"/>
</dbReference>
<reference evidence="3 4" key="1">
    <citation type="submission" date="2024-09" db="EMBL/GenBank/DDBJ databases">
        <title>Chromosome-scale assembly of Riccia fluitans.</title>
        <authorList>
            <person name="Paukszto L."/>
            <person name="Sawicki J."/>
            <person name="Karawczyk K."/>
            <person name="Piernik-Szablinska J."/>
            <person name="Szczecinska M."/>
            <person name="Mazdziarz M."/>
        </authorList>
    </citation>
    <scope>NUCLEOTIDE SEQUENCE [LARGE SCALE GENOMIC DNA]</scope>
    <source>
        <strain evidence="3">Rf_01</strain>
        <tissue evidence="3">Aerial parts of the thallus</tissue>
    </source>
</reference>
<dbReference type="PANTHER" id="PTHR33021:SF339">
    <property type="entry name" value="OS07G0570600 PROTEIN"/>
    <property type="match status" value="1"/>
</dbReference>
<feature type="signal peptide" evidence="1">
    <location>
        <begin position="1"/>
        <end position="32"/>
    </location>
</feature>
<evidence type="ECO:0000256" key="1">
    <source>
        <dbReference type="SAM" id="SignalP"/>
    </source>
</evidence>
<sequence length="198" mass="21343">MAGGSVNRSGGASTRAASLLLLVMISVYGAAATEFPVGGTLGWRLGVDYSDWAKSVTISKGDTLSFEYPAGAHNALLVSADDYANCDGSNALVYMSSGNDKFTVSDVGTYHFICGFEEPCGFAFLSAVCVTMRSEFSMVERIQICHHHEGGRITNKALSLWASEKMGKPINEMTISRILIRKIKLLGSDVGSNRKHYR</sequence>
<name>A0ABD1Y6X9_9MARC</name>
<comment type="caution">
    <text evidence="3">The sequence shown here is derived from an EMBL/GenBank/DDBJ whole genome shotgun (WGS) entry which is preliminary data.</text>
</comment>
<dbReference type="Gene3D" id="1.10.10.60">
    <property type="entry name" value="Homeodomain-like"/>
    <property type="match status" value="1"/>
</dbReference>